<evidence type="ECO:0000313" key="3">
    <source>
        <dbReference type="EMBL" id="KAI6298326.1"/>
    </source>
</evidence>
<gene>
    <name evidence="3" type="ORF">MCOR33_005493</name>
</gene>
<dbReference type="AlphaFoldDB" id="A0A0A7DMM3"/>
<dbReference type="EMBL" id="JABSND010000092">
    <property type="protein sequence ID" value="KAI6298326.1"/>
    <property type="molecule type" value="Genomic_DNA"/>
</dbReference>
<reference evidence="2" key="1">
    <citation type="journal article" date="2015" name="New Phytol.">
        <title>Comparative genomics identifies the Magnaporthe oryzae avirulence effector AvrPi9 that triggers Pi9-mediated blast resistance in rice.</title>
        <authorList>
            <person name="Wu J."/>
            <person name="Kou Y."/>
            <person name="Bao J."/>
            <person name="Li Y."/>
            <person name="Tang M."/>
            <person name="Zhu X."/>
            <person name="Ponaya A."/>
            <person name="Xiao G."/>
            <person name="Li J."/>
            <person name="Li C."/>
            <person name="Song M.Y."/>
            <person name="Cumagun C.J."/>
            <person name="Deng Q."/>
            <person name="Lu G."/>
            <person name="Jeon J.S."/>
            <person name="Naqvi N.I."/>
            <person name="Zhou B."/>
        </authorList>
    </citation>
    <scope>NUCLEOTIDE SEQUENCE</scope>
    <source>
        <strain evidence="2">R88-002</strain>
    </source>
</reference>
<reference evidence="3" key="2">
    <citation type="submission" date="2021-01" db="EMBL/GenBank/DDBJ databases">
        <title>Deciphering the adaptive evolutionary patterns associated with biogeogrpahic diversity in the finger millet blast pathogen Magnaporthe oryzae in Eastern Africa.</title>
        <authorList>
            <person name="Onyema G."/>
            <person name="Shittu T.A."/>
            <person name="Dodsworth S."/>
            <person name="Devilliers S."/>
            <person name="Muthumeenakshi S."/>
            <person name="Sreenivasaprasad S."/>
        </authorList>
    </citation>
    <scope>NUCLEOTIDE SEQUENCE</scope>
    <source>
        <strain evidence="3">D15/s37</strain>
    </source>
</reference>
<keyword evidence="4" id="KW-1185">Reference proteome</keyword>
<accession>A0A0A7DMM3</accession>
<evidence type="ECO:0000313" key="4">
    <source>
        <dbReference type="Proteomes" id="UP001059893"/>
    </source>
</evidence>
<feature type="signal peptide" evidence="1">
    <location>
        <begin position="1"/>
        <end position="18"/>
    </location>
</feature>
<organism evidence="2">
    <name type="scientific">Pyricularia grisea</name>
    <name type="common">Crabgrass-specific blast fungus</name>
    <name type="synonym">Magnaporthe grisea</name>
    <dbReference type="NCBI Taxonomy" id="148305"/>
    <lineage>
        <taxon>Eukaryota</taxon>
        <taxon>Fungi</taxon>
        <taxon>Dikarya</taxon>
        <taxon>Ascomycota</taxon>
        <taxon>Pezizomycotina</taxon>
        <taxon>Sordariomycetes</taxon>
        <taxon>Sordariomycetidae</taxon>
        <taxon>Magnaporthales</taxon>
        <taxon>Pyriculariaceae</taxon>
        <taxon>Pyricularia</taxon>
    </lineage>
</organism>
<keyword evidence="1" id="KW-0732">Signal</keyword>
<feature type="chain" id="PRO_5002037453" evidence="1">
    <location>
        <begin position="19"/>
        <end position="91"/>
    </location>
</feature>
<proteinExistence type="predicted"/>
<name>A0A0A7DMM3_PYRGI</name>
<dbReference type="EMBL" id="KM004023">
    <property type="protein sequence ID" value="AIS23643.1"/>
    <property type="molecule type" value="Genomic_DNA"/>
</dbReference>
<evidence type="ECO:0000313" key="2">
    <source>
        <dbReference type="EMBL" id="AIS23643.1"/>
    </source>
</evidence>
<dbReference type="Proteomes" id="UP001059893">
    <property type="component" value="Unassembled WGS sequence"/>
</dbReference>
<sequence>MQFSQILTVLFLGVSVSALPAGGLPGSPGSAVQRCHCPPRGSHAHGSLAAREEAPEAEGDAKISARYTCPNCHKTGKGCDDGWCQVEKTHW</sequence>
<evidence type="ECO:0000256" key="1">
    <source>
        <dbReference type="SAM" id="SignalP"/>
    </source>
</evidence>
<protein>
    <submittedName>
        <fullName evidence="2">AvrPi9</fullName>
    </submittedName>
</protein>